<dbReference type="Proteomes" id="UP001597097">
    <property type="component" value="Unassembled WGS sequence"/>
</dbReference>
<keyword evidence="3" id="KW-1185">Reference proteome</keyword>
<keyword evidence="1" id="KW-0812">Transmembrane</keyword>
<dbReference type="EMBL" id="JBHUCM010000031">
    <property type="protein sequence ID" value="MFD1542260.1"/>
    <property type="molecule type" value="Genomic_DNA"/>
</dbReference>
<name>A0ABW4GI77_9ACTN</name>
<organism evidence="2 3">
    <name type="scientific">Nonomuraea guangzhouensis</name>
    <dbReference type="NCBI Taxonomy" id="1291555"/>
    <lineage>
        <taxon>Bacteria</taxon>
        <taxon>Bacillati</taxon>
        <taxon>Actinomycetota</taxon>
        <taxon>Actinomycetes</taxon>
        <taxon>Streptosporangiales</taxon>
        <taxon>Streptosporangiaceae</taxon>
        <taxon>Nonomuraea</taxon>
    </lineage>
</organism>
<reference evidence="3" key="1">
    <citation type="journal article" date="2019" name="Int. J. Syst. Evol. Microbiol.">
        <title>The Global Catalogue of Microorganisms (GCM) 10K type strain sequencing project: providing services to taxonomists for standard genome sequencing and annotation.</title>
        <authorList>
            <consortium name="The Broad Institute Genomics Platform"/>
            <consortium name="The Broad Institute Genome Sequencing Center for Infectious Disease"/>
            <person name="Wu L."/>
            <person name="Ma J."/>
        </authorList>
    </citation>
    <scope>NUCLEOTIDE SEQUENCE [LARGE SCALE GENOMIC DNA]</scope>
    <source>
        <strain evidence="3">CGMCC 1.15399</strain>
    </source>
</reference>
<proteinExistence type="predicted"/>
<feature type="transmembrane region" description="Helical" evidence="1">
    <location>
        <begin position="185"/>
        <end position="207"/>
    </location>
</feature>
<sequence length="483" mass="52343">MSHEGSMNPLQWHWADWHFEIKWGSLLDPTPLLNTITSMWRALPTLIGGDETEGRLKAAAAAHDGLAVSLDKVFDALDGRAQGQHAGYLDKIVKEWKGKAADDFRKVWGLVLRQDNRVALKKSCTEIADLLRMVAESAAHTRQAIIELLKTAIIWYAAFIALRWAAGVWGGWLAAGAAYMRTTKIVLLVAQVLTRFASLLRICAGALKILPVVGRLKWVAKLGTATRTATAMTKTELAVAKFKKYSAFADKFAASSFNAYAKTSGSVYAGVIGTQMVAQGISGHSLFNLAPLTFTQAARITTGAMVVATFAPMGGFFGKGILQGGTAASWAATLTKTGAAVGESGMAFGGFVGMRNWAYEQVKLKLPGARVAGKPGNFHKQFWGGIPTSLFRVWRPLQTNHDFGELPQSDVPVASGHATPPSRVGTEKVGYWPVNNGSLYDIAEKVYGDPNRWREIYNANRDIIGDDPRSLVPGQVLRIPLDE</sequence>
<accession>A0ABW4GI77</accession>
<feature type="transmembrane region" description="Helical" evidence="1">
    <location>
        <begin position="153"/>
        <end position="179"/>
    </location>
</feature>
<evidence type="ECO:0000313" key="2">
    <source>
        <dbReference type="EMBL" id="MFD1542260.1"/>
    </source>
</evidence>
<dbReference type="PANTHER" id="PTHR34700:SF4">
    <property type="entry name" value="PHAGE-LIKE ELEMENT PBSX PROTEIN XKDP"/>
    <property type="match status" value="1"/>
</dbReference>
<dbReference type="RefSeq" id="WP_219537348.1">
    <property type="nucleotide sequence ID" value="NZ_JAHKRM010000037.1"/>
</dbReference>
<dbReference type="InterPro" id="IPR052196">
    <property type="entry name" value="Bact_Kbp"/>
</dbReference>
<evidence type="ECO:0000256" key="1">
    <source>
        <dbReference type="SAM" id="Phobius"/>
    </source>
</evidence>
<protein>
    <recommendedName>
        <fullName evidence="4">LysM domain-containing protein</fullName>
    </recommendedName>
</protein>
<dbReference type="PANTHER" id="PTHR34700">
    <property type="entry name" value="POTASSIUM BINDING PROTEIN KBP"/>
    <property type="match status" value="1"/>
</dbReference>
<gene>
    <name evidence="2" type="ORF">ACFSJ0_34775</name>
</gene>
<keyword evidence="1" id="KW-0472">Membrane</keyword>
<evidence type="ECO:0000313" key="3">
    <source>
        <dbReference type="Proteomes" id="UP001597097"/>
    </source>
</evidence>
<comment type="caution">
    <text evidence="2">The sequence shown here is derived from an EMBL/GenBank/DDBJ whole genome shotgun (WGS) entry which is preliminary data.</text>
</comment>
<keyword evidence="1" id="KW-1133">Transmembrane helix</keyword>
<evidence type="ECO:0008006" key="4">
    <source>
        <dbReference type="Google" id="ProtNLM"/>
    </source>
</evidence>